<name>A0A178TG49_9BACL</name>
<feature type="domain" description="Cyclic nucleotide-binding" evidence="2">
    <location>
        <begin position="13"/>
        <end position="53"/>
    </location>
</feature>
<proteinExistence type="predicted"/>
<evidence type="ECO:0000256" key="1">
    <source>
        <dbReference type="ARBA" id="ARBA00023159"/>
    </source>
</evidence>
<gene>
    <name evidence="3" type="ORF">TAF16_1164</name>
</gene>
<keyword evidence="4" id="KW-1185">Reference proteome</keyword>
<dbReference type="SUPFAM" id="SSF51206">
    <property type="entry name" value="cAMP-binding domain-like"/>
    <property type="match status" value="1"/>
</dbReference>
<keyword evidence="1" id="KW-0010">Activator</keyword>
<dbReference type="PATRIC" id="fig|33934.6.peg.1444"/>
<protein>
    <submittedName>
        <fullName evidence="3">Transcriptional regulator Crp/Fnr family</fullName>
    </submittedName>
</protein>
<evidence type="ECO:0000313" key="4">
    <source>
        <dbReference type="Proteomes" id="UP000078336"/>
    </source>
</evidence>
<dbReference type="InterPro" id="IPR014710">
    <property type="entry name" value="RmlC-like_jellyroll"/>
</dbReference>
<dbReference type="AlphaFoldDB" id="A0A178TG49"/>
<reference evidence="3 4" key="1">
    <citation type="submission" date="2016-03" db="EMBL/GenBank/DDBJ databases">
        <title>Spore heat resistance.</title>
        <authorList>
            <person name="Boekhorst J."/>
            <person name="Berendsen E.M."/>
            <person name="Wells-Bennik M.H."/>
            <person name="Kuipers O.P."/>
        </authorList>
    </citation>
    <scope>NUCLEOTIDE SEQUENCE [LARGE SCALE GENOMIC DNA]</scope>
    <source>
        <strain evidence="3 4">AF16</strain>
    </source>
</reference>
<sequence length="63" mass="7375">MHWVKEQLKTISLFSQLSDEELDAIVHIATVRTCKPKTIVFMQGDPLDRVFFMINVEALQQKR</sequence>
<dbReference type="Proteomes" id="UP000078336">
    <property type="component" value="Unassembled WGS sequence"/>
</dbReference>
<dbReference type="CDD" id="cd00038">
    <property type="entry name" value="CAP_ED"/>
    <property type="match status" value="1"/>
</dbReference>
<comment type="caution">
    <text evidence="3">The sequence shown here is derived from an EMBL/GenBank/DDBJ whole genome shotgun (WGS) entry which is preliminary data.</text>
</comment>
<dbReference type="PROSITE" id="PS50042">
    <property type="entry name" value="CNMP_BINDING_3"/>
    <property type="match status" value="1"/>
</dbReference>
<dbReference type="EMBL" id="LUCQ01000073">
    <property type="protein sequence ID" value="OAO80257.1"/>
    <property type="molecule type" value="Genomic_DNA"/>
</dbReference>
<dbReference type="InterPro" id="IPR000595">
    <property type="entry name" value="cNMP-bd_dom"/>
</dbReference>
<dbReference type="RefSeq" id="WP_035018533.1">
    <property type="nucleotide sequence ID" value="NZ_CP021838.1"/>
</dbReference>
<accession>A0A178TG49</accession>
<organism evidence="3 4">
    <name type="scientific">Anoxybacillus flavithermus</name>
    <dbReference type="NCBI Taxonomy" id="33934"/>
    <lineage>
        <taxon>Bacteria</taxon>
        <taxon>Bacillati</taxon>
        <taxon>Bacillota</taxon>
        <taxon>Bacilli</taxon>
        <taxon>Bacillales</taxon>
        <taxon>Anoxybacillaceae</taxon>
        <taxon>Anoxybacillus</taxon>
    </lineage>
</organism>
<dbReference type="InterPro" id="IPR018490">
    <property type="entry name" value="cNMP-bd_dom_sf"/>
</dbReference>
<evidence type="ECO:0000313" key="3">
    <source>
        <dbReference type="EMBL" id="OAO80257.1"/>
    </source>
</evidence>
<dbReference type="Gene3D" id="2.60.120.10">
    <property type="entry name" value="Jelly Rolls"/>
    <property type="match status" value="1"/>
</dbReference>
<evidence type="ECO:0000259" key="2">
    <source>
        <dbReference type="PROSITE" id="PS50042"/>
    </source>
</evidence>